<evidence type="ECO:0000256" key="6">
    <source>
        <dbReference type="SAM" id="Phobius"/>
    </source>
</evidence>
<protein>
    <submittedName>
        <fullName evidence="7">Uncharacterized protein</fullName>
    </submittedName>
</protein>
<keyword evidence="4" id="KW-0804">Transcription</keyword>
<name>A0A372IIZ0_9BACT</name>
<dbReference type="InterPro" id="IPR013325">
    <property type="entry name" value="RNA_pol_sigma_r2"/>
</dbReference>
<evidence type="ECO:0000313" key="8">
    <source>
        <dbReference type="Proteomes" id="UP000264702"/>
    </source>
</evidence>
<dbReference type="SUPFAM" id="SSF88946">
    <property type="entry name" value="Sigma2 domain of RNA polymerase sigma factors"/>
    <property type="match status" value="1"/>
</dbReference>
<evidence type="ECO:0000256" key="1">
    <source>
        <dbReference type="ARBA" id="ARBA00023015"/>
    </source>
</evidence>
<feature type="transmembrane region" description="Helical" evidence="6">
    <location>
        <begin position="457"/>
        <end position="476"/>
    </location>
</feature>
<organism evidence="7 8">
    <name type="scientific">Paracidobacterium acidisoli</name>
    <dbReference type="NCBI Taxonomy" id="2303751"/>
    <lineage>
        <taxon>Bacteria</taxon>
        <taxon>Pseudomonadati</taxon>
        <taxon>Acidobacteriota</taxon>
        <taxon>Terriglobia</taxon>
        <taxon>Terriglobales</taxon>
        <taxon>Acidobacteriaceae</taxon>
        <taxon>Paracidobacterium</taxon>
    </lineage>
</organism>
<keyword evidence="6" id="KW-0812">Transmembrane</keyword>
<evidence type="ECO:0000256" key="3">
    <source>
        <dbReference type="ARBA" id="ARBA00023125"/>
    </source>
</evidence>
<dbReference type="GO" id="GO:0016987">
    <property type="term" value="F:sigma factor activity"/>
    <property type="evidence" value="ECO:0007669"/>
    <property type="project" value="UniProtKB-KW"/>
</dbReference>
<proteinExistence type="predicted"/>
<evidence type="ECO:0000256" key="4">
    <source>
        <dbReference type="ARBA" id="ARBA00023163"/>
    </source>
</evidence>
<dbReference type="GO" id="GO:0003677">
    <property type="term" value="F:DNA binding"/>
    <property type="evidence" value="ECO:0007669"/>
    <property type="project" value="UniProtKB-KW"/>
</dbReference>
<evidence type="ECO:0000256" key="5">
    <source>
        <dbReference type="SAM" id="MobiDB-lite"/>
    </source>
</evidence>
<evidence type="ECO:0000313" key="7">
    <source>
        <dbReference type="EMBL" id="RFU14906.1"/>
    </source>
</evidence>
<keyword evidence="3" id="KW-0238">DNA-binding</keyword>
<feature type="region of interest" description="Disordered" evidence="5">
    <location>
        <begin position="276"/>
        <end position="295"/>
    </location>
</feature>
<keyword evidence="1" id="KW-0805">Transcription regulation</keyword>
<dbReference type="Gene3D" id="1.10.1740.10">
    <property type="match status" value="1"/>
</dbReference>
<dbReference type="RefSeq" id="WP_117303200.1">
    <property type="nucleotide sequence ID" value="NZ_QVQT02000008.1"/>
</dbReference>
<comment type="caution">
    <text evidence="7">The sequence shown here is derived from an EMBL/GenBank/DDBJ whole genome shotgun (WGS) entry which is preliminary data.</text>
</comment>
<keyword evidence="6" id="KW-1133">Transmembrane helix</keyword>
<dbReference type="EMBL" id="QVQT01000008">
    <property type="protein sequence ID" value="RFU14906.1"/>
    <property type="molecule type" value="Genomic_DNA"/>
</dbReference>
<keyword evidence="6" id="KW-0472">Membrane</keyword>
<sequence>MKGFSPLQLIVSRDAAHEDAFVSRYRTLLAHAVKLTRGNRDLADDLLQDAFVQFTGAKPDLRQIENLDAYLFSMVKYLHLAHVRRGMRDPLGELAVVDYESAELSLSSAPASTVSLVCEQLVHICEFAFSKKDESRAHALFLLRFVHGYYIDELAALTRNSKPTIRKWLQEAQSEVRLALSAPQAAAVEQRFAWMERIQVSARRKDFLQALREHLLSFGRRHCPSRRVLQQIYSGAEYGEVSTELLGHYAVCRTCLDRANDLLGLPLLAERHDAEVDGRGRRNGPGSGGAGTERAFDLRRARRRVEAIEHHEPHKLLIRIDGIERAEQDLTLPSNRFALKLAADEKVHLIEIVSEQGVCLLSFFVPEIEPGEPLELRRELHMSGERIVAATVRYGETWPAIEVSYQDPESAAPESIAAWPAAASAPARPSGWRALWQKVRTWIVDAHDSLVPRMNPLFAAATILGVVSIALFLLWWSSIPRMSANVLLLRAEATEAGAVSGKSPGVIYQKVSIRTQRRTVERTIYRDAQGVRRPRRQQLSREDELLRSTLASAGINWDAPLSASDYAAWRRGSGTTRDEVTRSGVHLLTLTTTPLSKSAVVKETLTIRDTDFHTVDRTIVLRDSGTVEIAELNYDVLPWGAVNQDWFEPLVGGAAIPGRLHPSLAAHLPHLLSAAELDEAELSALLVLNRLHADQGEQIEVTRNGDGIQVRGLVESEQRKEEIESQLVRLHHVTPLVFTFDEMARGRTTADGITSIRTASVVRQLSPLEIYLVPQGQTREQAAQLAQDLVLAAASADRESKEIADLLEHFSAGSDLTPQARTALTVLIANHRGNVEAALEHEESLLHGIGFTRPGGDDGEQPAPIRAGLLSSAAQNLALCREVASTDGQARPVEATVPELLAAIARLHSITSSLSTAPDLPNAAGDRPFISKKQ</sequence>
<evidence type="ECO:0000256" key="2">
    <source>
        <dbReference type="ARBA" id="ARBA00023082"/>
    </source>
</evidence>
<dbReference type="AlphaFoldDB" id="A0A372IIZ0"/>
<keyword evidence="2" id="KW-0731">Sigma factor</keyword>
<feature type="region of interest" description="Disordered" evidence="5">
    <location>
        <begin position="915"/>
        <end position="934"/>
    </location>
</feature>
<dbReference type="GO" id="GO:0006352">
    <property type="term" value="P:DNA-templated transcription initiation"/>
    <property type="evidence" value="ECO:0007669"/>
    <property type="project" value="InterPro"/>
</dbReference>
<dbReference type="Proteomes" id="UP000264702">
    <property type="component" value="Unassembled WGS sequence"/>
</dbReference>
<keyword evidence="8" id="KW-1185">Reference proteome</keyword>
<reference evidence="7 8" key="1">
    <citation type="submission" date="2018-08" db="EMBL/GenBank/DDBJ databases">
        <title>Acidipila sp. 4G-K13, an acidobacterium isolated from forest soil.</title>
        <authorList>
            <person name="Gao Z.-H."/>
            <person name="Qiu L.-H."/>
        </authorList>
    </citation>
    <scope>NUCLEOTIDE SEQUENCE [LARGE SCALE GENOMIC DNA]</scope>
    <source>
        <strain evidence="7 8">4G-K13</strain>
    </source>
</reference>
<gene>
    <name evidence="7" type="ORF">D0Y96_19015</name>
</gene>
<dbReference type="PANTHER" id="PTHR43133:SF8">
    <property type="entry name" value="RNA POLYMERASE SIGMA FACTOR HI_1459-RELATED"/>
    <property type="match status" value="1"/>
</dbReference>
<dbReference type="InterPro" id="IPR039425">
    <property type="entry name" value="RNA_pol_sigma-70-like"/>
</dbReference>
<dbReference type="PANTHER" id="PTHR43133">
    <property type="entry name" value="RNA POLYMERASE ECF-TYPE SIGMA FACTO"/>
    <property type="match status" value="1"/>
</dbReference>
<accession>A0A372IIZ0</accession>